<dbReference type="OrthoDB" id="751053at2"/>
<dbReference type="Proteomes" id="UP000219281">
    <property type="component" value="Unassembled WGS sequence"/>
</dbReference>
<keyword evidence="3" id="KW-1185">Reference proteome</keyword>
<reference evidence="3" key="1">
    <citation type="submission" date="2017-09" db="EMBL/GenBank/DDBJ databases">
        <authorList>
            <person name="Varghese N."/>
            <person name="Submissions S."/>
        </authorList>
    </citation>
    <scope>NUCLEOTIDE SEQUENCE [LARGE SCALE GENOMIC DNA]</scope>
    <source>
        <strain evidence="3">CGMCC 1.12803</strain>
    </source>
</reference>
<feature type="signal peptide" evidence="1">
    <location>
        <begin position="1"/>
        <end position="21"/>
    </location>
</feature>
<dbReference type="PROSITE" id="PS51257">
    <property type="entry name" value="PROKAR_LIPOPROTEIN"/>
    <property type="match status" value="1"/>
</dbReference>
<proteinExistence type="predicted"/>
<name>A0A285ZZY6_9SPHI</name>
<keyword evidence="1" id="KW-0732">Signal</keyword>
<sequence length="280" mass="30100">MRNILAKASLFCLILFTFSCAKDTERLTAPTKSFIKAQIGGQAVEFTTATKAIYNVGDKKTVEITAFTPSGKMIGFVIDGFTGPRSYEITESMLTTFSYIGDIQDFDTYFISTSGTITITQANDNLIVGKFEVIANNGTEDISISNGDFSIDLNTAETHEHLGDNKFSAKLNGVLTGFKGQVVAPGIINIIGMYGTKSMTLALPSYTGVGTYQLSDTFLGDRLSYFSSADEPEYISTSGTAIVTSTANNTIKGTFSGTLTNDNGETIVVTDGNFEIKEFN</sequence>
<dbReference type="RefSeq" id="WP_097131744.1">
    <property type="nucleotide sequence ID" value="NZ_OCMT01000002.1"/>
</dbReference>
<accession>A0A285ZZY6</accession>
<protein>
    <submittedName>
        <fullName evidence="2">Uncharacterized protein</fullName>
    </submittedName>
</protein>
<gene>
    <name evidence="2" type="ORF">SAMN06297358_2178</name>
</gene>
<dbReference type="EMBL" id="OCMT01000002">
    <property type="protein sequence ID" value="SOD15200.1"/>
    <property type="molecule type" value="Genomic_DNA"/>
</dbReference>
<organism evidence="2 3">
    <name type="scientific">Pedobacter xixiisoli</name>
    <dbReference type="NCBI Taxonomy" id="1476464"/>
    <lineage>
        <taxon>Bacteria</taxon>
        <taxon>Pseudomonadati</taxon>
        <taxon>Bacteroidota</taxon>
        <taxon>Sphingobacteriia</taxon>
        <taxon>Sphingobacteriales</taxon>
        <taxon>Sphingobacteriaceae</taxon>
        <taxon>Pedobacter</taxon>
    </lineage>
</organism>
<evidence type="ECO:0000313" key="2">
    <source>
        <dbReference type="EMBL" id="SOD15200.1"/>
    </source>
</evidence>
<evidence type="ECO:0000256" key="1">
    <source>
        <dbReference type="SAM" id="SignalP"/>
    </source>
</evidence>
<dbReference type="AlphaFoldDB" id="A0A285ZZY6"/>
<feature type="chain" id="PRO_5012718771" evidence="1">
    <location>
        <begin position="22"/>
        <end position="280"/>
    </location>
</feature>
<evidence type="ECO:0000313" key="3">
    <source>
        <dbReference type="Proteomes" id="UP000219281"/>
    </source>
</evidence>